<dbReference type="RefSeq" id="WP_090220056.1">
    <property type="nucleotide sequence ID" value="NZ_LT629753.1"/>
</dbReference>
<dbReference type="InterPro" id="IPR010239">
    <property type="entry name" value="CHP02001"/>
</dbReference>
<evidence type="ECO:0000313" key="2">
    <source>
        <dbReference type="Proteomes" id="UP000199576"/>
    </source>
</evidence>
<sequence length="300" mass="32351">MDKICIAEGVVVEQGEKKNSKSSGRTAVGMVLAGIAMLLFFCGSPSAEETVAAVDPGLFSAAPSAKEEGAVSGFSGFYGVGVVSDYISRGISGSDGKPAFQFFGEVSYDNFYYMNLYGSTVSYPSELGLSDPPIEYNVAAGIRPAWGPFIIDIGGYYTFYPHENRKYMSMESGEFYIMPTYRQGSLTLSAGAFYTQHWGGTTATGIYTPITLNYVLSDFSMGGVTPYVTAEFAHQKTGEIQGFNLPDYNHWGTGFGVTYSNIIFDVKYTNTNVRGQDCAYVSGGTDWCDETVTAGVSITF</sequence>
<gene>
    <name evidence="1" type="ORF">SAMN04490182_3250</name>
</gene>
<dbReference type="Proteomes" id="UP000199576">
    <property type="component" value="Chromosome I"/>
</dbReference>
<organism evidence="1 2">
    <name type="scientific">Pseudomonas cedrina</name>
    <dbReference type="NCBI Taxonomy" id="651740"/>
    <lineage>
        <taxon>Bacteria</taxon>
        <taxon>Pseudomonadati</taxon>
        <taxon>Pseudomonadota</taxon>
        <taxon>Gammaproteobacteria</taxon>
        <taxon>Pseudomonadales</taxon>
        <taxon>Pseudomonadaceae</taxon>
        <taxon>Pseudomonas</taxon>
    </lineage>
</organism>
<reference evidence="1 2" key="1">
    <citation type="submission" date="2016-10" db="EMBL/GenBank/DDBJ databases">
        <authorList>
            <person name="Varghese N."/>
            <person name="Submissions S."/>
        </authorList>
    </citation>
    <scope>NUCLEOTIDE SEQUENCE [LARGE SCALE GENOMIC DNA]</scope>
    <source>
        <strain evidence="1 2">BS2981</strain>
    </source>
</reference>
<dbReference type="NCBIfam" id="TIGR02001">
    <property type="entry name" value="gcw_chp"/>
    <property type="match status" value="1"/>
</dbReference>
<proteinExistence type="predicted"/>
<evidence type="ECO:0000313" key="1">
    <source>
        <dbReference type="EMBL" id="SDT08962.1"/>
    </source>
</evidence>
<keyword evidence="2" id="KW-1185">Reference proteome</keyword>
<dbReference type="EMBL" id="LT629753">
    <property type="protein sequence ID" value="SDT08962.1"/>
    <property type="molecule type" value="Genomic_DNA"/>
</dbReference>
<name>A0ABY0URP7_PSECE</name>
<evidence type="ECO:0008006" key="3">
    <source>
        <dbReference type="Google" id="ProtNLM"/>
    </source>
</evidence>
<accession>A0ABY0URP7</accession>
<protein>
    <recommendedName>
        <fullName evidence="3">Outer membrane protein beta-barrel domain-containing protein</fullName>
    </recommendedName>
</protein>
<dbReference type="Pfam" id="PF09694">
    <property type="entry name" value="Gcw_chp"/>
    <property type="match status" value="1"/>
</dbReference>